<dbReference type="GO" id="GO:0045053">
    <property type="term" value="P:protein retention in Golgi apparatus"/>
    <property type="evidence" value="ECO:0007669"/>
    <property type="project" value="TreeGrafter"/>
</dbReference>
<dbReference type="GO" id="GO:0006623">
    <property type="term" value="P:protein targeting to vacuole"/>
    <property type="evidence" value="ECO:0007669"/>
    <property type="project" value="TreeGrafter"/>
</dbReference>
<organism evidence="2 3">
    <name type="scientific">Cucumis melo var. makuwa</name>
    <name type="common">Oriental melon</name>
    <dbReference type="NCBI Taxonomy" id="1194695"/>
    <lineage>
        <taxon>Eukaryota</taxon>
        <taxon>Viridiplantae</taxon>
        <taxon>Streptophyta</taxon>
        <taxon>Embryophyta</taxon>
        <taxon>Tracheophyta</taxon>
        <taxon>Spermatophyta</taxon>
        <taxon>Magnoliopsida</taxon>
        <taxon>eudicotyledons</taxon>
        <taxon>Gunneridae</taxon>
        <taxon>Pentapetalae</taxon>
        <taxon>rosids</taxon>
        <taxon>fabids</taxon>
        <taxon>Cucurbitales</taxon>
        <taxon>Cucurbitaceae</taxon>
        <taxon>Benincaseae</taxon>
        <taxon>Cucumis</taxon>
    </lineage>
</organism>
<dbReference type="EMBL" id="SSTD01000331">
    <property type="protein sequence ID" value="TYK30610.1"/>
    <property type="molecule type" value="Genomic_DNA"/>
</dbReference>
<accession>A0A5D3E4V5</accession>
<evidence type="ECO:0000313" key="3">
    <source>
        <dbReference type="Proteomes" id="UP000321947"/>
    </source>
</evidence>
<dbReference type="AlphaFoldDB" id="A0A5D3E4V5"/>
<reference evidence="2 3" key="1">
    <citation type="submission" date="2019-08" db="EMBL/GenBank/DDBJ databases">
        <title>Draft genome sequences of two oriental melons (Cucumis melo L. var makuwa).</title>
        <authorList>
            <person name="Kwon S.-Y."/>
        </authorList>
    </citation>
    <scope>NUCLEOTIDE SEQUENCE [LARGE SCALE GENOMIC DNA]</scope>
    <source>
        <strain evidence="3">cv. Chang Bougi</strain>
        <tissue evidence="2">Leaf</tissue>
    </source>
</reference>
<sequence length="429" mass="46253">MGFNVTMPPLNYGVIIKLQSILHLTACSMDGLNILRWAVTYSRENARLVSTGYVKTGEQLKVGDDKGAMEVLGSAGVIGNPMGFARRLGIGIRDFLSSPTGLITGMVQGTTSLLSNTVYAFSDATTQFSKAARKGIVAFTFDDQAFSRIGQHQTGVSLNSGGVISEVLEGLTGLLQSPIRGAERHGLPGVFSGIALGITGLVAKPAASVLELTGKTAQSIRNRSRLYQMRPQRLRVRLPRPLSTMLPLRPYSWEEAIGSSVLLEAGGDDMKLSDEVLVACKALKLGGKFVVITQSLILIVSCASLVDLGKPEFRGIAADSKWVIESAIGLDTVIHADTNKDGTVVHIVGSSSDLLSRPNKSVQKRVIGRSSTAVRWTGPTPLPIFETILELELKEDAENLLKILLSAIELAKDWGWHRGRHVLHRYDVK</sequence>
<name>A0A5D3E4V5_CUCMM</name>
<gene>
    <name evidence="2" type="ORF">E5676_scaffold84664G00220</name>
</gene>
<comment type="caution">
    <text evidence="2">The sequence shown here is derived from an EMBL/GenBank/DDBJ whole genome shotgun (WGS) entry which is preliminary data.</text>
</comment>
<dbReference type="InterPro" id="IPR026847">
    <property type="entry name" value="VPS13"/>
</dbReference>
<protein>
    <submittedName>
        <fullName evidence="2">Putative vacuolar protein sorting-associated protein 13C</fullName>
    </submittedName>
</protein>
<dbReference type="Proteomes" id="UP000321947">
    <property type="component" value="Unassembled WGS sequence"/>
</dbReference>
<proteinExistence type="predicted"/>
<feature type="domain" description="Intermembrane lipid transfer protein VPS13-like C-terminal" evidence="1">
    <location>
        <begin position="236"/>
        <end position="306"/>
    </location>
</feature>
<dbReference type="PANTHER" id="PTHR16166:SF143">
    <property type="entry name" value="PROTEIN SORTING-ASSOCIATED PROTEIN, PUTATIVE (DUF1162)-RELATED"/>
    <property type="match status" value="1"/>
</dbReference>
<evidence type="ECO:0000313" key="2">
    <source>
        <dbReference type="EMBL" id="TYK30610.1"/>
    </source>
</evidence>
<dbReference type="InterPro" id="IPR056748">
    <property type="entry name" value="VPS13-like_C"/>
</dbReference>
<evidence type="ECO:0000259" key="1">
    <source>
        <dbReference type="Pfam" id="PF25037"/>
    </source>
</evidence>
<dbReference type="Pfam" id="PF25037">
    <property type="entry name" value="VPS13_C"/>
    <property type="match status" value="1"/>
</dbReference>
<dbReference type="PANTHER" id="PTHR16166">
    <property type="entry name" value="VACUOLAR PROTEIN SORTING-ASSOCIATED PROTEIN VPS13"/>
    <property type="match status" value="1"/>
</dbReference>